<comment type="caution">
    <text evidence="3">The sequence shown here is derived from an EMBL/GenBank/DDBJ whole genome shotgun (WGS) entry which is preliminary data.</text>
</comment>
<dbReference type="AlphaFoldDB" id="A0A814KBJ0"/>
<dbReference type="SMART" id="SM01052">
    <property type="entry name" value="CAP_GLY"/>
    <property type="match status" value="1"/>
</dbReference>
<evidence type="ECO:0000313" key="4">
    <source>
        <dbReference type="Proteomes" id="UP000663852"/>
    </source>
</evidence>
<dbReference type="EMBL" id="CAJNOJ010000077">
    <property type="protein sequence ID" value="CAF1047175.1"/>
    <property type="molecule type" value="Genomic_DNA"/>
</dbReference>
<proteinExistence type="predicted"/>
<dbReference type="OrthoDB" id="2130750at2759"/>
<evidence type="ECO:0000259" key="2">
    <source>
        <dbReference type="PROSITE" id="PS50245"/>
    </source>
</evidence>
<evidence type="ECO:0000256" key="1">
    <source>
        <dbReference type="SAM" id="Coils"/>
    </source>
</evidence>
<reference evidence="3" key="1">
    <citation type="submission" date="2021-02" db="EMBL/GenBank/DDBJ databases">
        <authorList>
            <person name="Nowell W R."/>
        </authorList>
    </citation>
    <scope>NUCLEOTIDE SEQUENCE</scope>
</reference>
<dbReference type="SUPFAM" id="SSF74924">
    <property type="entry name" value="Cap-Gly domain"/>
    <property type="match status" value="1"/>
</dbReference>
<feature type="coiled-coil region" evidence="1">
    <location>
        <begin position="156"/>
        <end position="197"/>
    </location>
</feature>
<organism evidence="3 4">
    <name type="scientific">Adineta ricciae</name>
    <name type="common">Rotifer</name>
    <dbReference type="NCBI Taxonomy" id="249248"/>
    <lineage>
        <taxon>Eukaryota</taxon>
        <taxon>Metazoa</taxon>
        <taxon>Spiralia</taxon>
        <taxon>Gnathifera</taxon>
        <taxon>Rotifera</taxon>
        <taxon>Eurotatoria</taxon>
        <taxon>Bdelloidea</taxon>
        <taxon>Adinetida</taxon>
        <taxon>Adinetidae</taxon>
        <taxon>Adineta</taxon>
    </lineage>
</organism>
<dbReference type="InterPro" id="IPR000938">
    <property type="entry name" value="CAP-Gly_domain"/>
</dbReference>
<gene>
    <name evidence="3" type="ORF">EDS130_LOCUS17232</name>
</gene>
<sequence length="619" mass="71341">MSNQFERRPLHDDLIDDIIEHQTVPQSNKSSYFLDSAKTTQNRTHESLPTVFNRPKFDPSEHSFIPVKAERPQIAASTSRIQPSSILMSNDERRKEIDRIIQHLYNGKLLTNNNEEFSGSESSEPPVRILTKEPTATNVIVVPALKFNDEKKLNELPALDADVTSLQRELKEKELDITHLHNEIQELQLENKLLKANGSASVYLNNNNESEVLRREKELLKNRFDEINFQQKEVFEKKLKSVEKHMMMLANENDILKQNSHQSERVILQLRRENEELQQKVTEAKKRNDELFYQEFHSLRNNLKVLKERNNELFQENLRLQQGQTSSITIPHSTIHDQQQIPPNKVPNVDSKPCKSLTDESPYMSEGSESTNYLTTVSVDRYNPRSVASVYHSAKIEGNNQHRTTRYNALNKRDDIINTNITSIPLSKSFDQPLHFRSSKSKRIADWNEQLHSTNDAFYHRDTTIYNDEHPTRDDPEVSAQVFQSCFATHRNLVSKKEPQSFSRSSFNTNVTSTFSDRAPPRVNTIITSPKRPYAPLSISDIHVGDIVKFSRQGGKVSKGAVKYIGSLPGKNDQYLGLELDNEESKHDGVYQDQRIFQCKQNKGVFVGFNKVIMAWSEQ</sequence>
<dbReference type="Proteomes" id="UP000663852">
    <property type="component" value="Unassembled WGS sequence"/>
</dbReference>
<accession>A0A814KBJ0</accession>
<dbReference type="Gene3D" id="2.30.30.190">
    <property type="entry name" value="CAP Gly-rich-like domain"/>
    <property type="match status" value="1"/>
</dbReference>
<feature type="coiled-coil region" evidence="1">
    <location>
        <begin position="239"/>
        <end position="323"/>
    </location>
</feature>
<dbReference type="Pfam" id="PF01302">
    <property type="entry name" value="CAP_GLY"/>
    <property type="match status" value="1"/>
</dbReference>
<feature type="domain" description="CAP-Gly" evidence="2">
    <location>
        <begin position="566"/>
        <end position="608"/>
    </location>
</feature>
<dbReference type="InterPro" id="IPR036859">
    <property type="entry name" value="CAP-Gly_dom_sf"/>
</dbReference>
<dbReference type="PROSITE" id="PS50245">
    <property type="entry name" value="CAP_GLY_2"/>
    <property type="match status" value="1"/>
</dbReference>
<evidence type="ECO:0000313" key="3">
    <source>
        <dbReference type="EMBL" id="CAF1047175.1"/>
    </source>
</evidence>
<protein>
    <recommendedName>
        <fullName evidence="2">CAP-Gly domain-containing protein</fullName>
    </recommendedName>
</protein>
<keyword evidence="1" id="KW-0175">Coiled coil</keyword>
<name>A0A814KBJ0_ADIRI</name>